<name>A0A261TZA3_9BORD</name>
<dbReference type="PANTHER" id="PTHR24567">
    <property type="entry name" value="CRP FAMILY TRANSCRIPTIONAL REGULATORY PROTEIN"/>
    <property type="match status" value="1"/>
</dbReference>
<dbReference type="CDD" id="cd00092">
    <property type="entry name" value="HTH_CRP"/>
    <property type="match status" value="1"/>
</dbReference>
<dbReference type="Gene3D" id="2.60.120.10">
    <property type="entry name" value="Jelly Rolls"/>
    <property type="match status" value="1"/>
</dbReference>
<feature type="domain" description="HTH crp-type" evidence="4">
    <location>
        <begin position="158"/>
        <end position="231"/>
    </location>
</feature>
<evidence type="ECO:0000256" key="2">
    <source>
        <dbReference type="ARBA" id="ARBA00023125"/>
    </source>
</evidence>
<dbReference type="RefSeq" id="WP_094822210.1">
    <property type="nucleotide sequence ID" value="NZ_NEVO01000009.1"/>
</dbReference>
<gene>
    <name evidence="5" type="ORF">CAL20_17635</name>
</gene>
<dbReference type="PROSITE" id="PS51063">
    <property type="entry name" value="HTH_CRP_2"/>
    <property type="match status" value="1"/>
</dbReference>
<dbReference type="CDD" id="cd00038">
    <property type="entry name" value="CAP_ED"/>
    <property type="match status" value="1"/>
</dbReference>
<dbReference type="Gene3D" id="1.10.10.10">
    <property type="entry name" value="Winged helix-like DNA-binding domain superfamily/Winged helix DNA-binding domain"/>
    <property type="match status" value="1"/>
</dbReference>
<comment type="caution">
    <text evidence="5">The sequence shown here is derived from an EMBL/GenBank/DDBJ whole genome shotgun (WGS) entry which is preliminary data.</text>
</comment>
<dbReference type="InterPro" id="IPR018490">
    <property type="entry name" value="cNMP-bd_dom_sf"/>
</dbReference>
<dbReference type="Pfam" id="PF13545">
    <property type="entry name" value="HTH_Crp_2"/>
    <property type="match status" value="1"/>
</dbReference>
<dbReference type="InterPro" id="IPR012318">
    <property type="entry name" value="HTH_CRP"/>
</dbReference>
<dbReference type="EMBL" id="NEVQ01000017">
    <property type="protein sequence ID" value="OZI54310.1"/>
    <property type="molecule type" value="Genomic_DNA"/>
</dbReference>
<dbReference type="GO" id="GO:0003700">
    <property type="term" value="F:DNA-binding transcription factor activity"/>
    <property type="evidence" value="ECO:0007669"/>
    <property type="project" value="InterPro"/>
</dbReference>
<sequence>MQKRVPLSPESPNCSTCMLGHVCIPVGMAAADVQQLDKLVQERIRLPKGATLYTQQDKLDAVYSVRYGSVKTQIEDAAGRMQITGFHLPGEMIGLDGMLHGQHVSTALAMEDTEVCVIRLSQIDHIAAQLPSLQHQMRRLMSRELERSYQMLASLGSLQSEQRLAGFLLNLSQRYAALGYSSTEFVLRMTREEIGNFLGLTLETTSRLFSRLARENLIAIRQRQVQLLDIPALKQLLGQETC</sequence>
<dbReference type="SMART" id="SM00419">
    <property type="entry name" value="HTH_CRP"/>
    <property type="match status" value="1"/>
</dbReference>
<dbReference type="InterPro" id="IPR050397">
    <property type="entry name" value="Env_Response_Regulators"/>
</dbReference>
<dbReference type="PROSITE" id="PS00042">
    <property type="entry name" value="HTH_CRP_1"/>
    <property type="match status" value="1"/>
</dbReference>
<accession>A0A261TZA3</accession>
<keyword evidence="6" id="KW-1185">Reference proteome</keyword>
<dbReference type="InterPro" id="IPR036390">
    <property type="entry name" value="WH_DNA-bd_sf"/>
</dbReference>
<protein>
    <submittedName>
        <fullName evidence="5">Transcriptional regulator</fullName>
    </submittedName>
</protein>
<keyword evidence="2" id="KW-0238">DNA-binding</keyword>
<dbReference type="InterPro" id="IPR018335">
    <property type="entry name" value="Tscrpt_reg_HTH_Crp-type_CS"/>
</dbReference>
<dbReference type="PANTHER" id="PTHR24567:SF75">
    <property type="entry name" value="FUMARATE AND NITRATE REDUCTION REGULATORY PROTEIN"/>
    <property type="match status" value="1"/>
</dbReference>
<evidence type="ECO:0000259" key="4">
    <source>
        <dbReference type="PROSITE" id="PS51063"/>
    </source>
</evidence>
<dbReference type="InterPro" id="IPR014710">
    <property type="entry name" value="RmlC-like_jellyroll"/>
</dbReference>
<dbReference type="GO" id="GO:0005829">
    <property type="term" value="C:cytosol"/>
    <property type="evidence" value="ECO:0007669"/>
    <property type="project" value="TreeGrafter"/>
</dbReference>
<dbReference type="SMART" id="SM00100">
    <property type="entry name" value="cNMP"/>
    <property type="match status" value="1"/>
</dbReference>
<dbReference type="FunFam" id="1.10.10.10:FF:000028">
    <property type="entry name" value="Fumarate/nitrate reduction transcriptional regulator Fnr"/>
    <property type="match status" value="1"/>
</dbReference>
<evidence type="ECO:0000313" key="6">
    <source>
        <dbReference type="Proteomes" id="UP000216885"/>
    </source>
</evidence>
<organism evidence="5 6">
    <name type="scientific">Bordetella genomosp. 4</name>
    <dbReference type="NCBI Taxonomy" id="463044"/>
    <lineage>
        <taxon>Bacteria</taxon>
        <taxon>Pseudomonadati</taxon>
        <taxon>Pseudomonadota</taxon>
        <taxon>Betaproteobacteria</taxon>
        <taxon>Burkholderiales</taxon>
        <taxon>Alcaligenaceae</taxon>
        <taxon>Bordetella</taxon>
    </lineage>
</organism>
<dbReference type="InterPro" id="IPR036388">
    <property type="entry name" value="WH-like_DNA-bd_sf"/>
</dbReference>
<dbReference type="PRINTS" id="PR00034">
    <property type="entry name" value="HTHCRP"/>
</dbReference>
<dbReference type="OrthoDB" id="7643467at2"/>
<evidence type="ECO:0000313" key="5">
    <source>
        <dbReference type="EMBL" id="OZI54310.1"/>
    </source>
</evidence>
<reference evidence="5 6" key="1">
    <citation type="submission" date="2017-05" db="EMBL/GenBank/DDBJ databases">
        <title>Complete and WGS of Bordetella genogroups.</title>
        <authorList>
            <person name="Spilker T."/>
            <person name="LiPuma J."/>
        </authorList>
    </citation>
    <scope>NUCLEOTIDE SEQUENCE [LARGE SCALE GENOMIC DNA]</scope>
    <source>
        <strain evidence="5 6">AU9919</strain>
    </source>
</reference>
<proteinExistence type="predicted"/>
<dbReference type="AlphaFoldDB" id="A0A261TZA3"/>
<dbReference type="Pfam" id="PF00027">
    <property type="entry name" value="cNMP_binding"/>
    <property type="match status" value="1"/>
</dbReference>
<keyword evidence="3" id="KW-0804">Transcription</keyword>
<dbReference type="SUPFAM" id="SSF46785">
    <property type="entry name" value="Winged helix' DNA-binding domain"/>
    <property type="match status" value="1"/>
</dbReference>
<keyword evidence="1" id="KW-0805">Transcription regulation</keyword>
<dbReference type="GO" id="GO:0003677">
    <property type="term" value="F:DNA binding"/>
    <property type="evidence" value="ECO:0007669"/>
    <property type="project" value="UniProtKB-KW"/>
</dbReference>
<dbReference type="Proteomes" id="UP000216885">
    <property type="component" value="Unassembled WGS sequence"/>
</dbReference>
<dbReference type="SUPFAM" id="SSF51206">
    <property type="entry name" value="cAMP-binding domain-like"/>
    <property type="match status" value="1"/>
</dbReference>
<dbReference type="InterPro" id="IPR000595">
    <property type="entry name" value="cNMP-bd_dom"/>
</dbReference>
<evidence type="ECO:0000256" key="3">
    <source>
        <dbReference type="ARBA" id="ARBA00023163"/>
    </source>
</evidence>
<evidence type="ECO:0000256" key="1">
    <source>
        <dbReference type="ARBA" id="ARBA00023015"/>
    </source>
</evidence>